<feature type="region of interest" description="Disordered" evidence="1">
    <location>
        <begin position="40"/>
        <end position="63"/>
    </location>
</feature>
<dbReference type="Proteomes" id="UP000276215">
    <property type="component" value="Unassembled WGS sequence"/>
</dbReference>
<feature type="compositionally biased region" description="Basic and acidic residues" evidence="1">
    <location>
        <begin position="158"/>
        <end position="171"/>
    </location>
</feature>
<feature type="compositionally biased region" description="Low complexity" evidence="1">
    <location>
        <begin position="45"/>
        <end position="63"/>
    </location>
</feature>
<dbReference type="PANTHER" id="PTHR34693:SF2">
    <property type="entry name" value="DUF3602 DOMAIN-CONTAINING PROTEIN"/>
    <property type="match status" value="1"/>
</dbReference>
<sequence>MSLNLSQSTTMPSTGLYFHTMNRKGISNYRRITFSLTTTPPPSSLSPYSSSSSPPSSSSSQFFSTGIGGAGNIRHKTERAIFFFDEELEKENVIRENRAPVYSIGRGGAGNMVSTETLPSTEGAWYNPGPGSNCASSESLLSTKSSIQLETVADVPEEEKTASKSGADRAW</sequence>
<evidence type="ECO:0000313" key="2">
    <source>
        <dbReference type="EMBL" id="RPA98521.1"/>
    </source>
</evidence>
<dbReference type="AlphaFoldDB" id="A0A3N4JP15"/>
<dbReference type="InterPro" id="IPR022024">
    <property type="entry name" value="DUF3602"/>
</dbReference>
<dbReference type="OrthoDB" id="5424462at2759"/>
<dbReference type="EMBL" id="ML120395">
    <property type="protein sequence ID" value="RPA98521.1"/>
    <property type="molecule type" value="Genomic_DNA"/>
</dbReference>
<dbReference type="InterPro" id="IPR053203">
    <property type="entry name" value="Cisplatin_resist-associated"/>
</dbReference>
<dbReference type="PANTHER" id="PTHR34693">
    <property type="entry name" value="PROTEIN PAR32"/>
    <property type="match status" value="1"/>
</dbReference>
<organism evidence="2 3">
    <name type="scientific">Choiromyces venosus 120613-1</name>
    <dbReference type="NCBI Taxonomy" id="1336337"/>
    <lineage>
        <taxon>Eukaryota</taxon>
        <taxon>Fungi</taxon>
        <taxon>Dikarya</taxon>
        <taxon>Ascomycota</taxon>
        <taxon>Pezizomycotina</taxon>
        <taxon>Pezizomycetes</taxon>
        <taxon>Pezizales</taxon>
        <taxon>Tuberaceae</taxon>
        <taxon>Choiromyces</taxon>
    </lineage>
</organism>
<feature type="non-terminal residue" evidence="2">
    <location>
        <position position="171"/>
    </location>
</feature>
<keyword evidence="3" id="KW-1185">Reference proteome</keyword>
<dbReference type="Pfam" id="PF12223">
    <property type="entry name" value="DUF3602"/>
    <property type="match status" value="1"/>
</dbReference>
<evidence type="ECO:0000256" key="1">
    <source>
        <dbReference type="SAM" id="MobiDB-lite"/>
    </source>
</evidence>
<name>A0A3N4JP15_9PEZI</name>
<gene>
    <name evidence="2" type="ORF">L873DRAFT_1635519</name>
</gene>
<reference evidence="2 3" key="1">
    <citation type="journal article" date="2018" name="Nat. Ecol. Evol.">
        <title>Pezizomycetes genomes reveal the molecular basis of ectomycorrhizal truffle lifestyle.</title>
        <authorList>
            <person name="Murat C."/>
            <person name="Payen T."/>
            <person name="Noel B."/>
            <person name="Kuo A."/>
            <person name="Morin E."/>
            <person name="Chen J."/>
            <person name="Kohler A."/>
            <person name="Krizsan K."/>
            <person name="Balestrini R."/>
            <person name="Da Silva C."/>
            <person name="Montanini B."/>
            <person name="Hainaut M."/>
            <person name="Levati E."/>
            <person name="Barry K.W."/>
            <person name="Belfiori B."/>
            <person name="Cichocki N."/>
            <person name="Clum A."/>
            <person name="Dockter R.B."/>
            <person name="Fauchery L."/>
            <person name="Guy J."/>
            <person name="Iotti M."/>
            <person name="Le Tacon F."/>
            <person name="Lindquist E.A."/>
            <person name="Lipzen A."/>
            <person name="Malagnac F."/>
            <person name="Mello A."/>
            <person name="Molinier V."/>
            <person name="Miyauchi S."/>
            <person name="Poulain J."/>
            <person name="Riccioni C."/>
            <person name="Rubini A."/>
            <person name="Sitrit Y."/>
            <person name="Splivallo R."/>
            <person name="Traeger S."/>
            <person name="Wang M."/>
            <person name="Zifcakova L."/>
            <person name="Wipf D."/>
            <person name="Zambonelli A."/>
            <person name="Paolocci F."/>
            <person name="Nowrousian M."/>
            <person name="Ottonello S."/>
            <person name="Baldrian P."/>
            <person name="Spatafora J.W."/>
            <person name="Henrissat B."/>
            <person name="Nagy L.G."/>
            <person name="Aury J.M."/>
            <person name="Wincker P."/>
            <person name="Grigoriev I.V."/>
            <person name="Bonfante P."/>
            <person name="Martin F.M."/>
        </authorList>
    </citation>
    <scope>NUCLEOTIDE SEQUENCE [LARGE SCALE GENOMIC DNA]</scope>
    <source>
        <strain evidence="2 3">120613-1</strain>
    </source>
</reference>
<feature type="region of interest" description="Disordered" evidence="1">
    <location>
        <begin position="148"/>
        <end position="171"/>
    </location>
</feature>
<evidence type="ECO:0000313" key="3">
    <source>
        <dbReference type="Proteomes" id="UP000276215"/>
    </source>
</evidence>
<accession>A0A3N4JP15</accession>
<protein>
    <submittedName>
        <fullName evidence="2">Uncharacterized protein</fullName>
    </submittedName>
</protein>
<proteinExistence type="predicted"/>